<feature type="domain" description="Aminotransferase-like plant mobile" evidence="2">
    <location>
        <begin position="107"/>
        <end position="181"/>
    </location>
</feature>
<dbReference type="Proteomes" id="UP000327157">
    <property type="component" value="Unassembled WGS sequence"/>
</dbReference>
<evidence type="ECO:0000259" key="2">
    <source>
        <dbReference type="Pfam" id="PF10536"/>
    </source>
</evidence>
<evidence type="ECO:0000256" key="1">
    <source>
        <dbReference type="SAM" id="MobiDB-lite"/>
    </source>
</evidence>
<evidence type="ECO:0000313" key="4">
    <source>
        <dbReference type="Proteomes" id="UP000327157"/>
    </source>
</evidence>
<reference evidence="3 4" key="2">
    <citation type="submission" date="2019-11" db="EMBL/GenBank/DDBJ databases">
        <title>A de novo genome assembly of a pear dwarfing rootstock.</title>
        <authorList>
            <person name="Wang F."/>
            <person name="Wang J."/>
            <person name="Li S."/>
            <person name="Zhang Y."/>
            <person name="Fang M."/>
            <person name="Ma L."/>
            <person name="Zhao Y."/>
            <person name="Jiang S."/>
        </authorList>
    </citation>
    <scope>NUCLEOTIDE SEQUENCE [LARGE SCALE GENOMIC DNA]</scope>
    <source>
        <strain evidence="3">S2</strain>
        <tissue evidence="3">Leaf</tissue>
    </source>
</reference>
<dbReference type="EMBL" id="SMOL01000756">
    <property type="protein sequence ID" value="KAB2599039.1"/>
    <property type="molecule type" value="Genomic_DNA"/>
</dbReference>
<dbReference type="Pfam" id="PF10536">
    <property type="entry name" value="PMD"/>
    <property type="match status" value="1"/>
</dbReference>
<keyword evidence="4" id="KW-1185">Reference proteome</keyword>
<protein>
    <recommendedName>
        <fullName evidence="2">Aminotransferase-like plant mobile domain-containing protein</fullName>
    </recommendedName>
</protein>
<sequence length="371" mass="41145">MKPKVAQSSCESGEGIATMRCLLNDLHHPRAGLQTSLFFEEGAPITVENNMPKVNWFTPNPYSVEAGILASKWCNYRRGFPLMKDYCWTQWINELEPIFKKKWMNNDIYELIMLSKTTVIAKPELLTTALLFWNSGTNTFNFKIGTMSLTILDMAQVFGLRPSGRVVDVTHDWSPSSRLTAEIGEPVPTIGQSYALIPSTPPPSLVVTPTSQFNPSTGDMLHFVKDSSNSSSSVQETNQPPTISFREPIVLESPVVSEGLGEGSAKTTASTPRASPPAKTASTVATSEGAGKVHSPLVPISVTTSLLELFKEFRQLNTRLRKDFSASFSLKALYDVKKAIIELHKADQLSKVQYESFLSYFENLRTLMDQH</sequence>
<dbReference type="InterPro" id="IPR019557">
    <property type="entry name" value="AminoTfrase-like_pln_mobile"/>
</dbReference>
<accession>A0A5N5F7J5</accession>
<dbReference type="AlphaFoldDB" id="A0A5N5F7J5"/>
<evidence type="ECO:0000313" key="3">
    <source>
        <dbReference type="EMBL" id="KAB2599039.1"/>
    </source>
</evidence>
<feature type="region of interest" description="Disordered" evidence="1">
    <location>
        <begin position="257"/>
        <end position="288"/>
    </location>
</feature>
<proteinExistence type="predicted"/>
<comment type="caution">
    <text evidence="3">The sequence shown here is derived from an EMBL/GenBank/DDBJ whole genome shotgun (WGS) entry which is preliminary data.</text>
</comment>
<dbReference type="OrthoDB" id="1632775at2759"/>
<organism evidence="3 4">
    <name type="scientific">Pyrus ussuriensis x Pyrus communis</name>
    <dbReference type="NCBI Taxonomy" id="2448454"/>
    <lineage>
        <taxon>Eukaryota</taxon>
        <taxon>Viridiplantae</taxon>
        <taxon>Streptophyta</taxon>
        <taxon>Embryophyta</taxon>
        <taxon>Tracheophyta</taxon>
        <taxon>Spermatophyta</taxon>
        <taxon>Magnoliopsida</taxon>
        <taxon>eudicotyledons</taxon>
        <taxon>Gunneridae</taxon>
        <taxon>Pentapetalae</taxon>
        <taxon>rosids</taxon>
        <taxon>fabids</taxon>
        <taxon>Rosales</taxon>
        <taxon>Rosaceae</taxon>
        <taxon>Amygdaloideae</taxon>
        <taxon>Maleae</taxon>
        <taxon>Pyrus</taxon>
    </lineage>
</organism>
<name>A0A5N5F7J5_9ROSA</name>
<reference evidence="3 4" key="1">
    <citation type="submission" date="2019-09" db="EMBL/GenBank/DDBJ databases">
        <authorList>
            <person name="Ou C."/>
        </authorList>
    </citation>
    <scope>NUCLEOTIDE SEQUENCE [LARGE SCALE GENOMIC DNA]</scope>
    <source>
        <strain evidence="3">S2</strain>
        <tissue evidence="3">Leaf</tissue>
    </source>
</reference>
<gene>
    <name evidence="3" type="ORF">D8674_041197</name>
</gene>